<keyword evidence="3" id="KW-1185">Reference proteome</keyword>
<dbReference type="Pfam" id="PF14529">
    <property type="entry name" value="Exo_endo_phos_2"/>
    <property type="match status" value="1"/>
</dbReference>
<dbReference type="InterPro" id="IPR036691">
    <property type="entry name" value="Endo/exonu/phosph_ase_sf"/>
</dbReference>
<dbReference type="Proteomes" id="UP000807504">
    <property type="component" value="Unassembled WGS sequence"/>
</dbReference>
<dbReference type="PANTHER" id="PTHR33273">
    <property type="entry name" value="DOMAIN-CONTAINING PROTEIN, PUTATIVE-RELATED"/>
    <property type="match status" value="1"/>
</dbReference>
<dbReference type="SUPFAM" id="SSF56219">
    <property type="entry name" value="DNase I-like"/>
    <property type="match status" value="1"/>
</dbReference>
<dbReference type="AlphaFoldDB" id="A0A8T0E8X8"/>
<proteinExistence type="predicted"/>
<gene>
    <name evidence="2" type="ORF">HNY73_021128</name>
</gene>
<sequence length="224" mass="24474">MAKAGGCLPLLGSVVGTGSHSSGGVCIFTSNLYPSTSLTLNTALQAVAVQIHVRSLVTVCCIYLPPHDVISQQDLDDLVDQLPKPFIIFGDFNGHSTLWGSDSTNSRGRQIEQFITNNCICLLNNKEKTYFHEPTRSFHTIDLAICSPELLPLLTFAVSRDLYNSDHFPIIVSHADRGGVTHCPPPRFLFQRATGVPSSIGKCHRDYCPTLATSRKQCNMALIT</sequence>
<protein>
    <recommendedName>
        <fullName evidence="1">Endonuclease/exonuclease/phosphatase domain-containing protein</fullName>
    </recommendedName>
</protein>
<dbReference type="EMBL" id="JABXBU010002230">
    <property type="protein sequence ID" value="KAF8768289.1"/>
    <property type="molecule type" value="Genomic_DNA"/>
</dbReference>
<reference evidence="2" key="2">
    <citation type="submission" date="2020-06" db="EMBL/GenBank/DDBJ databases">
        <authorList>
            <person name="Sheffer M."/>
        </authorList>
    </citation>
    <scope>NUCLEOTIDE SEQUENCE</scope>
</reference>
<feature type="domain" description="Endonuclease/exonuclease/phosphatase" evidence="1">
    <location>
        <begin position="58"/>
        <end position="171"/>
    </location>
</feature>
<evidence type="ECO:0000313" key="3">
    <source>
        <dbReference type="Proteomes" id="UP000807504"/>
    </source>
</evidence>
<reference evidence="2" key="1">
    <citation type="journal article" date="2020" name="bioRxiv">
        <title>Chromosome-level reference genome of the European wasp spider Argiope bruennichi: a resource for studies on range expansion and evolutionary adaptation.</title>
        <authorList>
            <person name="Sheffer M.M."/>
            <person name="Hoppe A."/>
            <person name="Krehenwinkel H."/>
            <person name="Uhl G."/>
            <person name="Kuss A.W."/>
            <person name="Jensen L."/>
            <person name="Jensen C."/>
            <person name="Gillespie R.G."/>
            <person name="Hoff K.J."/>
            <person name="Prost S."/>
        </authorList>
    </citation>
    <scope>NUCLEOTIDE SEQUENCE</scope>
</reference>
<accession>A0A8T0E8X8</accession>
<evidence type="ECO:0000259" key="1">
    <source>
        <dbReference type="Pfam" id="PF14529"/>
    </source>
</evidence>
<evidence type="ECO:0000313" key="2">
    <source>
        <dbReference type="EMBL" id="KAF8768289.1"/>
    </source>
</evidence>
<comment type="caution">
    <text evidence="2">The sequence shown here is derived from an EMBL/GenBank/DDBJ whole genome shotgun (WGS) entry which is preliminary data.</text>
</comment>
<name>A0A8T0E8X8_ARGBR</name>
<dbReference type="GO" id="GO:0003824">
    <property type="term" value="F:catalytic activity"/>
    <property type="evidence" value="ECO:0007669"/>
    <property type="project" value="InterPro"/>
</dbReference>
<dbReference type="Gene3D" id="3.60.10.10">
    <property type="entry name" value="Endonuclease/exonuclease/phosphatase"/>
    <property type="match status" value="1"/>
</dbReference>
<organism evidence="2 3">
    <name type="scientific">Argiope bruennichi</name>
    <name type="common">Wasp spider</name>
    <name type="synonym">Aranea bruennichi</name>
    <dbReference type="NCBI Taxonomy" id="94029"/>
    <lineage>
        <taxon>Eukaryota</taxon>
        <taxon>Metazoa</taxon>
        <taxon>Ecdysozoa</taxon>
        <taxon>Arthropoda</taxon>
        <taxon>Chelicerata</taxon>
        <taxon>Arachnida</taxon>
        <taxon>Araneae</taxon>
        <taxon>Araneomorphae</taxon>
        <taxon>Entelegynae</taxon>
        <taxon>Araneoidea</taxon>
        <taxon>Araneidae</taxon>
        <taxon>Argiope</taxon>
    </lineage>
</organism>
<dbReference type="PANTHER" id="PTHR33273:SF4">
    <property type="entry name" value="ENDONUCLEASE_EXONUCLEASE_PHOSPHATASE DOMAIN-CONTAINING PROTEIN"/>
    <property type="match status" value="1"/>
</dbReference>
<dbReference type="InterPro" id="IPR005135">
    <property type="entry name" value="Endo/exonuclease/phosphatase"/>
</dbReference>